<dbReference type="InterPro" id="IPR020845">
    <property type="entry name" value="AMP-binding_CS"/>
</dbReference>
<evidence type="ECO:0000259" key="2">
    <source>
        <dbReference type="Pfam" id="PF13193"/>
    </source>
</evidence>
<dbReference type="EMBL" id="JAACJO010000003">
    <property type="protein sequence ID" value="KAF5360390.1"/>
    <property type="molecule type" value="Genomic_DNA"/>
</dbReference>
<dbReference type="Pfam" id="PF00501">
    <property type="entry name" value="AMP-binding"/>
    <property type="match status" value="2"/>
</dbReference>
<evidence type="ECO:0008006" key="5">
    <source>
        <dbReference type="Google" id="ProtNLM"/>
    </source>
</evidence>
<keyword evidence="4" id="KW-1185">Reference proteome</keyword>
<feature type="domain" description="AMP-dependent synthetase/ligase" evidence="1">
    <location>
        <begin position="21"/>
        <end position="289"/>
    </location>
</feature>
<dbReference type="PROSITE" id="PS00455">
    <property type="entry name" value="AMP_BINDING"/>
    <property type="match status" value="1"/>
</dbReference>
<feature type="domain" description="AMP-binding enzyme C-terminal" evidence="2">
    <location>
        <begin position="437"/>
        <end position="524"/>
    </location>
</feature>
<dbReference type="InterPro" id="IPR025110">
    <property type="entry name" value="AMP-bd_C"/>
</dbReference>
<dbReference type="Gene3D" id="3.40.50.12780">
    <property type="entry name" value="N-terminal domain of ligase-like"/>
    <property type="match status" value="1"/>
</dbReference>
<dbReference type="InterPro" id="IPR000873">
    <property type="entry name" value="AMP-dep_synth/lig_dom"/>
</dbReference>
<organism evidence="3 4">
    <name type="scientific">Leucocoprinus leucothites</name>
    <dbReference type="NCBI Taxonomy" id="201217"/>
    <lineage>
        <taxon>Eukaryota</taxon>
        <taxon>Fungi</taxon>
        <taxon>Dikarya</taxon>
        <taxon>Basidiomycota</taxon>
        <taxon>Agaricomycotina</taxon>
        <taxon>Agaricomycetes</taxon>
        <taxon>Agaricomycetidae</taxon>
        <taxon>Agaricales</taxon>
        <taxon>Agaricineae</taxon>
        <taxon>Agaricaceae</taxon>
        <taxon>Leucocoprinus</taxon>
    </lineage>
</organism>
<dbReference type="GO" id="GO:0016405">
    <property type="term" value="F:CoA-ligase activity"/>
    <property type="evidence" value="ECO:0007669"/>
    <property type="project" value="TreeGrafter"/>
</dbReference>
<dbReference type="InterPro" id="IPR045851">
    <property type="entry name" value="AMP-bd_C_sf"/>
</dbReference>
<feature type="domain" description="AMP-dependent synthetase/ligase" evidence="1">
    <location>
        <begin position="293"/>
        <end position="387"/>
    </location>
</feature>
<accession>A0A8H5G8U7</accession>
<name>A0A8H5G8U7_9AGAR</name>
<dbReference type="PANTHER" id="PTHR24096:SF422">
    <property type="entry name" value="BCDNA.GH02901"/>
    <property type="match status" value="1"/>
</dbReference>
<dbReference type="SUPFAM" id="SSF56801">
    <property type="entry name" value="Acetyl-CoA synthetase-like"/>
    <property type="match status" value="1"/>
</dbReference>
<dbReference type="AlphaFoldDB" id="A0A8H5G8U7"/>
<dbReference type="InterPro" id="IPR042099">
    <property type="entry name" value="ANL_N_sf"/>
</dbReference>
<sequence>MTVAQFMLDFEHEIRPSLEDDHRCFIDSKTGRELTISQLRLHTNALASALHSNYGIGDNDTVMLFSPNHIDYPLTAWAIHRLGGIVTCSNPQFTADELCHQLQVANVTFMIVHSTVLSVSLEAAQLSGLPDDRIVLLDDSESISVSDSTHTASAYKTIPGLIAQELDRSSPFAGRTLKPGEGKTKVALLFWSSGTTGTPKAVAISHYALIANVIQTGLHCGIGKKYSSSDTIFQPGDTALAVLPFYHAAGFVITVHAIIFCSMTLVVPPKYEFFDMLKNLERHRVSHLLLHMAAQGAAPVSPQMQARLCALLPKINYYILMLRPGMTEMTAVITMLAAEQQHGPLGSSGRLLPGIEARILRPDGTLAAPGEPGELIVRGPATALGYWRNKSATNETFVDGWVRTGDQVILTADNEVLVQDRLKEFLKVKGFQVAPAELEGTLLGHPDVLDCCVVGIQDERRGEAPLAYVVLSPEARDKIQNNPRASLEAEESIKKYISERKVRYKHLVGGVRFIEAIPRNGSGKILRRVLRQQAREEGTKRQQPSRSKL</sequence>
<evidence type="ECO:0000313" key="4">
    <source>
        <dbReference type="Proteomes" id="UP000559027"/>
    </source>
</evidence>
<dbReference type="Proteomes" id="UP000559027">
    <property type="component" value="Unassembled WGS sequence"/>
</dbReference>
<evidence type="ECO:0000259" key="1">
    <source>
        <dbReference type="Pfam" id="PF00501"/>
    </source>
</evidence>
<comment type="caution">
    <text evidence="3">The sequence shown here is derived from an EMBL/GenBank/DDBJ whole genome shotgun (WGS) entry which is preliminary data.</text>
</comment>
<reference evidence="3 4" key="1">
    <citation type="journal article" date="2020" name="ISME J.">
        <title>Uncovering the hidden diversity of litter-decomposition mechanisms in mushroom-forming fungi.</title>
        <authorList>
            <person name="Floudas D."/>
            <person name="Bentzer J."/>
            <person name="Ahren D."/>
            <person name="Johansson T."/>
            <person name="Persson P."/>
            <person name="Tunlid A."/>
        </authorList>
    </citation>
    <scope>NUCLEOTIDE SEQUENCE [LARGE SCALE GENOMIC DNA]</scope>
    <source>
        <strain evidence="3 4">CBS 146.42</strain>
    </source>
</reference>
<proteinExistence type="predicted"/>
<dbReference type="OrthoDB" id="6509636at2759"/>
<dbReference type="Gene3D" id="3.30.300.30">
    <property type="match status" value="1"/>
</dbReference>
<protein>
    <recommendedName>
        <fullName evidence="5">Acetyl-CoA synthetase-like protein</fullName>
    </recommendedName>
</protein>
<evidence type="ECO:0000313" key="3">
    <source>
        <dbReference type="EMBL" id="KAF5360390.1"/>
    </source>
</evidence>
<dbReference type="PANTHER" id="PTHR24096">
    <property type="entry name" value="LONG-CHAIN-FATTY-ACID--COA LIGASE"/>
    <property type="match status" value="1"/>
</dbReference>
<gene>
    <name evidence="3" type="ORF">D9756_004583</name>
</gene>
<dbReference type="Pfam" id="PF13193">
    <property type="entry name" value="AMP-binding_C"/>
    <property type="match status" value="1"/>
</dbReference>